<dbReference type="Gene3D" id="1.10.150.130">
    <property type="match status" value="1"/>
</dbReference>
<dbReference type="Pfam" id="PF02899">
    <property type="entry name" value="Phage_int_SAM_1"/>
    <property type="match status" value="1"/>
</dbReference>
<reference evidence="8" key="1">
    <citation type="journal article" date="2021" name="Front. Microbiol.">
        <title>Comprehensive Comparative Genomics and Phenotyping of Methylobacterium Species.</title>
        <authorList>
            <person name="Alessa O."/>
            <person name="Ogura Y."/>
            <person name="Fujitani Y."/>
            <person name="Takami H."/>
            <person name="Hayashi T."/>
            <person name="Sahin N."/>
            <person name="Tani A."/>
        </authorList>
    </citation>
    <scope>NUCLEOTIDE SEQUENCE</scope>
    <source>
        <strain evidence="8">DSM 19015</strain>
    </source>
</reference>
<dbReference type="CDD" id="cd01184">
    <property type="entry name" value="INT_C_like_1"/>
    <property type="match status" value="1"/>
</dbReference>
<dbReference type="PANTHER" id="PTHR30349">
    <property type="entry name" value="PHAGE INTEGRASE-RELATED"/>
    <property type="match status" value="1"/>
</dbReference>
<evidence type="ECO:0000313" key="9">
    <source>
        <dbReference type="Proteomes" id="UP001055125"/>
    </source>
</evidence>
<dbReference type="InterPro" id="IPR010998">
    <property type="entry name" value="Integrase_recombinase_N"/>
</dbReference>
<evidence type="ECO:0000259" key="6">
    <source>
        <dbReference type="PROSITE" id="PS51898"/>
    </source>
</evidence>
<dbReference type="InterPro" id="IPR044068">
    <property type="entry name" value="CB"/>
</dbReference>
<dbReference type="PROSITE" id="PS51900">
    <property type="entry name" value="CB"/>
    <property type="match status" value="1"/>
</dbReference>
<evidence type="ECO:0000256" key="2">
    <source>
        <dbReference type="ARBA" id="ARBA00022908"/>
    </source>
</evidence>
<dbReference type="InterPro" id="IPR011010">
    <property type="entry name" value="DNA_brk_join_enz"/>
</dbReference>
<evidence type="ECO:0000256" key="3">
    <source>
        <dbReference type="ARBA" id="ARBA00023125"/>
    </source>
</evidence>
<dbReference type="EMBL" id="BPQP01000048">
    <property type="protein sequence ID" value="GJD95837.1"/>
    <property type="molecule type" value="Genomic_DNA"/>
</dbReference>
<gene>
    <name evidence="8" type="primary">xerC_7</name>
    <name evidence="8" type="ORF">OCOJLMKI_3053</name>
</gene>
<dbReference type="InterPro" id="IPR013762">
    <property type="entry name" value="Integrase-like_cat_sf"/>
</dbReference>
<dbReference type="SUPFAM" id="SSF56349">
    <property type="entry name" value="DNA breaking-rejoining enzymes"/>
    <property type="match status" value="1"/>
</dbReference>
<evidence type="ECO:0000256" key="4">
    <source>
        <dbReference type="ARBA" id="ARBA00023172"/>
    </source>
</evidence>
<dbReference type="Pfam" id="PF20172">
    <property type="entry name" value="DUF6538"/>
    <property type="match status" value="1"/>
</dbReference>
<comment type="caution">
    <text evidence="8">The sequence shown here is derived from an EMBL/GenBank/DDBJ whole genome shotgun (WGS) entry which is preliminary data.</text>
</comment>
<dbReference type="PROSITE" id="PS51898">
    <property type="entry name" value="TYR_RECOMBINASE"/>
    <property type="match status" value="1"/>
</dbReference>
<keyword evidence="3 5" id="KW-0238">DNA-binding</keyword>
<evidence type="ECO:0000256" key="5">
    <source>
        <dbReference type="PROSITE-ProRule" id="PRU01248"/>
    </source>
</evidence>
<dbReference type="Proteomes" id="UP001055125">
    <property type="component" value="Unassembled WGS sequence"/>
</dbReference>
<name>A0ABQ4S0Y4_9HYPH</name>
<proteinExistence type="inferred from homology"/>
<keyword evidence="2" id="KW-0229">DNA integration</keyword>
<dbReference type="InterPro" id="IPR046668">
    <property type="entry name" value="DUF6538"/>
</dbReference>
<dbReference type="InterPro" id="IPR002104">
    <property type="entry name" value="Integrase_catalytic"/>
</dbReference>
<comment type="similarity">
    <text evidence="1">Belongs to the 'phage' integrase family.</text>
</comment>
<dbReference type="PANTHER" id="PTHR30349:SF41">
    <property type="entry name" value="INTEGRASE_RECOMBINASE PROTEIN MJ0367-RELATED"/>
    <property type="match status" value="1"/>
</dbReference>
<dbReference type="InterPro" id="IPR050090">
    <property type="entry name" value="Tyrosine_recombinase_XerCD"/>
</dbReference>
<keyword evidence="4" id="KW-0233">DNA recombination</keyword>
<evidence type="ECO:0000313" key="8">
    <source>
        <dbReference type="EMBL" id="GJD95837.1"/>
    </source>
</evidence>
<dbReference type="InterPro" id="IPR004107">
    <property type="entry name" value="Integrase_SAM-like_N"/>
</dbReference>
<protein>
    <submittedName>
        <fullName evidence="8">Tyrosine recombinase XerC</fullName>
    </submittedName>
</protein>
<reference evidence="8" key="2">
    <citation type="submission" date="2021-08" db="EMBL/GenBank/DDBJ databases">
        <authorList>
            <person name="Tani A."/>
            <person name="Ola A."/>
            <person name="Ogura Y."/>
            <person name="Katsura K."/>
            <person name="Hayashi T."/>
        </authorList>
    </citation>
    <scope>NUCLEOTIDE SEQUENCE</scope>
    <source>
        <strain evidence="8">DSM 19015</strain>
    </source>
</reference>
<feature type="domain" description="Core-binding (CB)" evidence="7">
    <location>
        <begin position="229"/>
        <end position="309"/>
    </location>
</feature>
<feature type="domain" description="Tyr recombinase" evidence="6">
    <location>
        <begin position="331"/>
        <end position="518"/>
    </location>
</feature>
<dbReference type="Gene3D" id="1.10.443.10">
    <property type="entry name" value="Intergrase catalytic core"/>
    <property type="match status" value="1"/>
</dbReference>
<sequence length="526" mass="58874">MTRPFKHPVTGIYWLRRAVPADLRPLLGKREEKRTLGTRDPVEARKRHAAELALLEERWAAARNTMGDAAKASAGSSQQLASLTEGQAHERAAWMYTFWLNDYRDRPGEQTFWPTALYDKLWIEVPAWQPFLDATEEHGPPDPPPAARQEDKRLKALREWCFDHADDVLAVNGLVVAEPSRLRLAKAIAAAVQRASLRLERLALGEIEDILVPRNDRRVHSASASRASVSFDELVRGWIAERKPGPKTIYEWSREVRKFTTFLGHSDADCVTPKDVVRWKEALIEQGLSAKTISDAKLAAIRTVLQWGADSRRLSINPAERVRMDVKKSGKGRLGFSDAEAAIILSAALAETNPVLRWVPWLCAYSGARLSEVCQLRAEDVREIDGFWCMVIDSDAGSVKTAASERTVPLHKAVLDTGFVEFVRKVGRGPLFADLSPDRFGKRGGNGTKMLGRWVRGLGLTDTRLAPNHSWRHRLKTLGRRHGLALDIVNAITGHGSRTVADRYGEVEVAAMQRELTKIPELPLKR</sequence>
<evidence type="ECO:0000259" key="7">
    <source>
        <dbReference type="PROSITE" id="PS51900"/>
    </source>
</evidence>
<dbReference type="RefSeq" id="WP_238244973.1">
    <property type="nucleotide sequence ID" value="NZ_BPQP01000048.1"/>
</dbReference>
<organism evidence="8 9">
    <name type="scientific">Methylobacterium iners</name>
    <dbReference type="NCBI Taxonomy" id="418707"/>
    <lineage>
        <taxon>Bacteria</taxon>
        <taxon>Pseudomonadati</taxon>
        <taxon>Pseudomonadota</taxon>
        <taxon>Alphaproteobacteria</taxon>
        <taxon>Hyphomicrobiales</taxon>
        <taxon>Methylobacteriaceae</taxon>
        <taxon>Methylobacterium</taxon>
    </lineage>
</organism>
<evidence type="ECO:0000256" key="1">
    <source>
        <dbReference type="ARBA" id="ARBA00008857"/>
    </source>
</evidence>
<accession>A0ABQ4S0Y4</accession>
<keyword evidence="9" id="KW-1185">Reference proteome</keyword>